<gene>
    <name evidence="3" type="ORF">GCM10009639_06870</name>
</gene>
<comment type="caution">
    <text evidence="3">The sequence shown here is derived from an EMBL/GenBank/DDBJ whole genome shotgun (WGS) entry which is preliminary data.</text>
</comment>
<feature type="transmembrane region" description="Helical" evidence="2">
    <location>
        <begin position="108"/>
        <end position="132"/>
    </location>
</feature>
<dbReference type="EMBL" id="BAAAKJ010000029">
    <property type="protein sequence ID" value="GAA1384896.1"/>
    <property type="molecule type" value="Genomic_DNA"/>
</dbReference>
<dbReference type="InterPro" id="IPR013434">
    <property type="entry name" value="CHP02611"/>
</dbReference>
<organism evidence="3 4">
    <name type="scientific">Kitasatospora putterlickiae</name>
    <dbReference type="NCBI Taxonomy" id="221725"/>
    <lineage>
        <taxon>Bacteria</taxon>
        <taxon>Bacillati</taxon>
        <taxon>Actinomycetota</taxon>
        <taxon>Actinomycetes</taxon>
        <taxon>Kitasatosporales</taxon>
        <taxon>Streptomycetaceae</taxon>
        <taxon>Kitasatospora</taxon>
    </lineage>
</organism>
<feature type="transmembrane region" description="Helical" evidence="2">
    <location>
        <begin position="81"/>
        <end position="102"/>
    </location>
</feature>
<evidence type="ECO:0008006" key="5">
    <source>
        <dbReference type="Google" id="ProtNLM"/>
    </source>
</evidence>
<dbReference type="Proteomes" id="UP001499863">
    <property type="component" value="Unassembled WGS sequence"/>
</dbReference>
<evidence type="ECO:0000256" key="1">
    <source>
        <dbReference type="SAM" id="MobiDB-lite"/>
    </source>
</evidence>
<feature type="region of interest" description="Disordered" evidence="1">
    <location>
        <begin position="1"/>
        <end position="69"/>
    </location>
</feature>
<proteinExistence type="predicted"/>
<evidence type="ECO:0000313" key="3">
    <source>
        <dbReference type="EMBL" id="GAA1384896.1"/>
    </source>
</evidence>
<keyword evidence="4" id="KW-1185">Reference proteome</keyword>
<evidence type="ECO:0000313" key="4">
    <source>
        <dbReference type="Proteomes" id="UP001499863"/>
    </source>
</evidence>
<feature type="transmembrane region" description="Helical" evidence="2">
    <location>
        <begin position="153"/>
        <end position="173"/>
    </location>
</feature>
<name>A0ABN1XN12_9ACTN</name>
<dbReference type="NCBIfam" id="TIGR02611">
    <property type="entry name" value="TIGR02611 family protein"/>
    <property type="match status" value="1"/>
</dbReference>
<sequence>MTVRSDEARGHAGRNTGTGDGIVPDDTGVPTGAGGGGEESEAEGARDGQDGQDGRAGGAEGEKPLGSRAPHFIRRSRPLHLSWQVAVFLVGLAVVVLGVIMLPLPGPGWVVIFLGMGIWATEFVWAQLALRWTRRKVAEAAQKALDPRVRRRNLTLTVIGVALIAALGGWYLWKYGLVMPWKIDED</sequence>
<accession>A0ABN1XN12</accession>
<protein>
    <recommendedName>
        <fullName evidence="5">TIGR02611 family protein</fullName>
    </recommendedName>
</protein>
<evidence type="ECO:0000256" key="2">
    <source>
        <dbReference type="SAM" id="Phobius"/>
    </source>
</evidence>
<keyword evidence="2" id="KW-1133">Transmembrane helix</keyword>
<keyword evidence="2" id="KW-0812">Transmembrane</keyword>
<feature type="compositionally biased region" description="Basic and acidic residues" evidence="1">
    <location>
        <begin position="43"/>
        <end position="53"/>
    </location>
</feature>
<reference evidence="3 4" key="1">
    <citation type="journal article" date="2019" name="Int. J. Syst. Evol. Microbiol.">
        <title>The Global Catalogue of Microorganisms (GCM) 10K type strain sequencing project: providing services to taxonomists for standard genome sequencing and annotation.</title>
        <authorList>
            <consortium name="The Broad Institute Genomics Platform"/>
            <consortium name="The Broad Institute Genome Sequencing Center for Infectious Disease"/>
            <person name="Wu L."/>
            <person name="Ma J."/>
        </authorList>
    </citation>
    <scope>NUCLEOTIDE SEQUENCE [LARGE SCALE GENOMIC DNA]</scope>
    <source>
        <strain evidence="3 4">JCM 12393</strain>
    </source>
</reference>
<dbReference type="Pfam" id="PF09656">
    <property type="entry name" value="PGPGW"/>
    <property type="match status" value="1"/>
</dbReference>
<feature type="compositionally biased region" description="Basic and acidic residues" evidence="1">
    <location>
        <begin position="1"/>
        <end position="10"/>
    </location>
</feature>
<keyword evidence="2" id="KW-0472">Membrane</keyword>
<dbReference type="InterPro" id="IPR019099">
    <property type="entry name" value="Uncharacterised_PGPGW_TM"/>
</dbReference>